<feature type="region of interest" description="Disordered" evidence="1">
    <location>
        <begin position="1"/>
        <end position="20"/>
    </location>
</feature>
<accession>A0AAD7IHL4</accession>
<dbReference type="Proteomes" id="UP001215598">
    <property type="component" value="Unassembled WGS sequence"/>
</dbReference>
<sequence>MKDGERVRTTQQVDPMSRRAGDVRAAFKRRACVAGIVAGIGGSRGGGGGGPSSSFRWVEADEAGARRLADDIYGEEKMRAQTLQIDHSDNEEIGPRCIYSGGVSLCLNGWESGLSVYEVESFGLNGSRNSGCEDIQLTSRNRDWPYALPGRKSAASIAGSGNSALAQRRVAIGWIQKSQQLLECVAGGLLLVSAMLLFRRRFEIFDWESPEYESEKIFAWSQSVKKLAPPFAAGFPLDDRESFGLNNSRTGRQTAIINIRKYCVGVGTRLSGSNNHWIRAFAEY</sequence>
<evidence type="ECO:0000313" key="3">
    <source>
        <dbReference type="Proteomes" id="UP001215598"/>
    </source>
</evidence>
<comment type="caution">
    <text evidence="2">The sequence shown here is derived from an EMBL/GenBank/DDBJ whole genome shotgun (WGS) entry which is preliminary data.</text>
</comment>
<evidence type="ECO:0000313" key="2">
    <source>
        <dbReference type="EMBL" id="KAJ7741869.1"/>
    </source>
</evidence>
<gene>
    <name evidence="2" type="ORF">B0H16DRAFT_1693916</name>
</gene>
<keyword evidence="3" id="KW-1185">Reference proteome</keyword>
<organism evidence="2 3">
    <name type="scientific">Mycena metata</name>
    <dbReference type="NCBI Taxonomy" id="1033252"/>
    <lineage>
        <taxon>Eukaryota</taxon>
        <taxon>Fungi</taxon>
        <taxon>Dikarya</taxon>
        <taxon>Basidiomycota</taxon>
        <taxon>Agaricomycotina</taxon>
        <taxon>Agaricomycetes</taxon>
        <taxon>Agaricomycetidae</taxon>
        <taxon>Agaricales</taxon>
        <taxon>Marasmiineae</taxon>
        <taxon>Mycenaceae</taxon>
        <taxon>Mycena</taxon>
    </lineage>
</organism>
<reference evidence="2" key="1">
    <citation type="submission" date="2023-03" db="EMBL/GenBank/DDBJ databases">
        <title>Massive genome expansion in bonnet fungi (Mycena s.s.) driven by repeated elements and novel gene families across ecological guilds.</title>
        <authorList>
            <consortium name="Lawrence Berkeley National Laboratory"/>
            <person name="Harder C.B."/>
            <person name="Miyauchi S."/>
            <person name="Viragh M."/>
            <person name="Kuo A."/>
            <person name="Thoen E."/>
            <person name="Andreopoulos B."/>
            <person name="Lu D."/>
            <person name="Skrede I."/>
            <person name="Drula E."/>
            <person name="Henrissat B."/>
            <person name="Morin E."/>
            <person name="Kohler A."/>
            <person name="Barry K."/>
            <person name="LaButti K."/>
            <person name="Morin E."/>
            <person name="Salamov A."/>
            <person name="Lipzen A."/>
            <person name="Mereny Z."/>
            <person name="Hegedus B."/>
            <person name="Baldrian P."/>
            <person name="Stursova M."/>
            <person name="Weitz H."/>
            <person name="Taylor A."/>
            <person name="Grigoriev I.V."/>
            <person name="Nagy L.G."/>
            <person name="Martin F."/>
            <person name="Kauserud H."/>
        </authorList>
    </citation>
    <scope>NUCLEOTIDE SEQUENCE</scope>
    <source>
        <strain evidence="2">CBHHK182m</strain>
    </source>
</reference>
<dbReference type="EMBL" id="JARKIB010000097">
    <property type="protein sequence ID" value="KAJ7741869.1"/>
    <property type="molecule type" value="Genomic_DNA"/>
</dbReference>
<dbReference type="AlphaFoldDB" id="A0AAD7IHL4"/>
<proteinExistence type="predicted"/>
<evidence type="ECO:0000256" key="1">
    <source>
        <dbReference type="SAM" id="MobiDB-lite"/>
    </source>
</evidence>
<name>A0AAD7IHL4_9AGAR</name>
<protein>
    <submittedName>
        <fullName evidence="2">Uncharacterized protein</fullName>
    </submittedName>
</protein>